<evidence type="ECO:0000256" key="1">
    <source>
        <dbReference type="SAM" id="Phobius"/>
    </source>
</evidence>
<protein>
    <submittedName>
        <fullName evidence="2">Uncharacterized protein</fullName>
    </submittedName>
</protein>
<proteinExistence type="predicted"/>
<feature type="transmembrane region" description="Helical" evidence="1">
    <location>
        <begin position="41"/>
        <end position="59"/>
    </location>
</feature>
<gene>
    <name evidence="2" type="ORF">NCTC10638_01752</name>
</gene>
<reference evidence="2 3" key="1">
    <citation type="submission" date="2018-06" db="EMBL/GenBank/DDBJ databases">
        <authorList>
            <consortium name="Pathogen Informatics"/>
            <person name="Doyle S."/>
        </authorList>
    </citation>
    <scope>NUCLEOTIDE SEQUENCE [LARGE SCALE GENOMIC DNA]</scope>
    <source>
        <strain evidence="2 3">NCTC10638</strain>
    </source>
</reference>
<keyword evidence="1" id="KW-0472">Membrane</keyword>
<sequence>MKLCKNRKLLEIFGLKLHLFNHPAGLHKVAVLLMFRQYKRFIFLFILQISTAFAQPNIFTPDWSIASALTEMGKSAHCDGG</sequence>
<accession>A0A378MY04</accession>
<dbReference type="EMBL" id="UGPN01000002">
    <property type="protein sequence ID" value="STY60547.1"/>
    <property type="molecule type" value="Genomic_DNA"/>
</dbReference>
<evidence type="ECO:0000313" key="3">
    <source>
        <dbReference type="Proteomes" id="UP000254802"/>
    </source>
</evidence>
<name>A0A378MY04_MANHA</name>
<organism evidence="2 3">
    <name type="scientific">Mannheimia haemolytica</name>
    <name type="common">Pasteurella haemolytica</name>
    <dbReference type="NCBI Taxonomy" id="75985"/>
    <lineage>
        <taxon>Bacteria</taxon>
        <taxon>Pseudomonadati</taxon>
        <taxon>Pseudomonadota</taxon>
        <taxon>Gammaproteobacteria</taxon>
        <taxon>Pasteurellales</taxon>
        <taxon>Pasteurellaceae</taxon>
        <taxon>Mannheimia</taxon>
    </lineage>
</organism>
<dbReference type="AlphaFoldDB" id="A0A378MY04"/>
<evidence type="ECO:0000313" key="2">
    <source>
        <dbReference type="EMBL" id="STY60547.1"/>
    </source>
</evidence>
<keyword evidence="1" id="KW-1133">Transmembrane helix</keyword>
<keyword evidence="1" id="KW-0812">Transmembrane</keyword>
<dbReference type="Proteomes" id="UP000254802">
    <property type="component" value="Unassembled WGS sequence"/>
</dbReference>